<dbReference type="InterPro" id="IPR007069">
    <property type="entry name" value="Transposase_32"/>
</dbReference>
<keyword evidence="4" id="KW-1185">Reference proteome</keyword>
<dbReference type="InterPro" id="IPR026889">
    <property type="entry name" value="Zn_Tnp"/>
</dbReference>
<feature type="non-terminal residue" evidence="3">
    <location>
        <position position="317"/>
    </location>
</feature>
<dbReference type="GO" id="GO:0003677">
    <property type="term" value="F:DNA binding"/>
    <property type="evidence" value="ECO:0007669"/>
    <property type="project" value="InterPro"/>
</dbReference>
<protein>
    <submittedName>
        <fullName evidence="3">Transposase-like zinc-binding protein</fullName>
    </submittedName>
</protein>
<dbReference type="Pfam" id="PF04986">
    <property type="entry name" value="Y2_Tnp"/>
    <property type="match status" value="1"/>
</dbReference>
<proteinExistence type="predicted"/>
<dbReference type="AlphaFoldDB" id="A0A5S5BTP0"/>
<dbReference type="NCBIfam" id="NF033538">
    <property type="entry name" value="transpos_IS91"/>
    <property type="match status" value="1"/>
</dbReference>
<dbReference type="EMBL" id="VNHU01000022">
    <property type="protein sequence ID" value="TYP69666.1"/>
    <property type="molecule type" value="Genomic_DNA"/>
</dbReference>
<organism evidence="3 4">
    <name type="scientific">Aquimarina intermedia</name>
    <dbReference type="NCBI Taxonomy" id="350814"/>
    <lineage>
        <taxon>Bacteria</taxon>
        <taxon>Pseudomonadati</taxon>
        <taxon>Bacteroidota</taxon>
        <taxon>Flavobacteriia</taxon>
        <taxon>Flavobacteriales</taxon>
        <taxon>Flavobacteriaceae</taxon>
        <taxon>Aquimarina</taxon>
    </lineage>
</organism>
<reference evidence="3 4" key="1">
    <citation type="submission" date="2019-07" db="EMBL/GenBank/DDBJ databases">
        <title>Genomic Encyclopedia of Archaeal and Bacterial Type Strains, Phase II (KMG-II): from individual species to whole genera.</title>
        <authorList>
            <person name="Goeker M."/>
        </authorList>
    </citation>
    <scope>NUCLEOTIDE SEQUENCE [LARGE SCALE GENOMIC DNA]</scope>
    <source>
        <strain evidence="3 4">DSM 17527</strain>
    </source>
</reference>
<accession>A0A5S5BTP0</accession>
<sequence length="317" mass="36670">MARATLEVAQVLKRTKERLEHYSSNTWQLRTLHAIRKCRTAALGGHIDSCTNSSCNKLHLSYNSCRNRHCPKCQGHKQELWIRKREEELLNVPHYHVVFTLPDTINTLCLYRPKEVYTLLFASAWSVIKDFGSNPKFLGARMGMIAILHTWGQNLSLHPHLHCIVPGGGMTAAGNWKDIAKAKSGYRKARYLFPVKAMSTVFRARFVAGLKKQFEQPISFYEALFKKNWVVYCKAPFYQNRHVVEYLGRYTHKIAISNHRIVSLKDNKVTFSTKDYRRGGAKYKLILPDAEFIRRFCLHILPKGFTRIRHYGILSSS</sequence>
<dbReference type="OrthoDB" id="9791273at2"/>
<evidence type="ECO:0000313" key="4">
    <source>
        <dbReference type="Proteomes" id="UP000324376"/>
    </source>
</evidence>
<feature type="domain" description="Transposase IS801/IS1294" evidence="1">
    <location>
        <begin position="143"/>
        <end position="315"/>
    </location>
</feature>
<dbReference type="PANTHER" id="PTHR37023">
    <property type="entry name" value="TRANSPOSASE"/>
    <property type="match status" value="1"/>
</dbReference>
<comment type="caution">
    <text evidence="3">The sequence shown here is derived from an EMBL/GenBank/DDBJ whole genome shotgun (WGS) entry which is preliminary data.</text>
</comment>
<dbReference type="RefSeq" id="WP_148783896.1">
    <property type="nucleotide sequence ID" value="NZ_VNHU01000022.1"/>
</dbReference>
<dbReference type="GO" id="GO:0006313">
    <property type="term" value="P:DNA transposition"/>
    <property type="evidence" value="ECO:0007669"/>
    <property type="project" value="InterPro"/>
</dbReference>
<dbReference type="Pfam" id="PF14319">
    <property type="entry name" value="Zn_Tnp_IS91"/>
    <property type="match status" value="1"/>
</dbReference>
<gene>
    <name evidence="3" type="ORF">BD809_1222</name>
</gene>
<evidence type="ECO:0000259" key="2">
    <source>
        <dbReference type="Pfam" id="PF14319"/>
    </source>
</evidence>
<evidence type="ECO:0000313" key="3">
    <source>
        <dbReference type="EMBL" id="TYP69666.1"/>
    </source>
</evidence>
<evidence type="ECO:0000259" key="1">
    <source>
        <dbReference type="Pfam" id="PF04986"/>
    </source>
</evidence>
<dbReference type="InterPro" id="IPR054832">
    <property type="entry name" value="transpos_IS91"/>
</dbReference>
<dbReference type="PANTHER" id="PTHR37023:SF1">
    <property type="entry name" value="ISSOD25 TRANSPOSASE TNPA_ISSOD25"/>
    <property type="match status" value="1"/>
</dbReference>
<name>A0A5S5BTP0_9FLAO</name>
<dbReference type="Proteomes" id="UP000324376">
    <property type="component" value="Unassembled WGS sequence"/>
</dbReference>
<feature type="domain" description="Transposase zinc-binding" evidence="2">
    <location>
        <begin position="18"/>
        <end position="101"/>
    </location>
</feature>
<dbReference type="GO" id="GO:0004803">
    <property type="term" value="F:transposase activity"/>
    <property type="evidence" value="ECO:0007669"/>
    <property type="project" value="InterPro"/>
</dbReference>